<evidence type="ECO:0000313" key="2">
    <source>
        <dbReference type="Proteomes" id="UP001501598"/>
    </source>
</evidence>
<name>A0ABP8RVJ1_9PSEU</name>
<keyword evidence="2" id="KW-1185">Reference proteome</keyword>
<reference evidence="2" key="1">
    <citation type="journal article" date="2019" name="Int. J. Syst. Evol. Microbiol.">
        <title>The Global Catalogue of Microorganisms (GCM) 10K type strain sequencing project: providing services to taxonomists for standard genome sequencing and annotation.</title>
        <authorList>
            <consortium name="The Broad Institute Genomics Platform"/>
            <consortium name="The Broad Institute Genome Sequencing Center for Infectious Disease"/>
            <person name="Wu L."/>
            <person name="Ma J."/>
        </authorList>
    </citation>
    <scope>NUCLEOTIDE SEQUENCE [LARGE SCALE GENOMIC DNA]</scope>
    <source>
        <strain evidence="2">JCM 17906</strain>
    </source>
</reference>
<dbReference type="Gene3D" id="2.50.20.20">
    <property type="match status" value="1"/>
</dbReference>
<proteinExistence type="predicted"/>
<dbReference type="SUPFAM" id="SSF89392">
    <property type="entry name" value="Prokaryotic lipoproteins and lipoprotein localization factors"/>
    <property type="match status" value="1"/>
</dbReference>
<dbReference type="Proteomes" id="UP001501598">
    <property type="component" value="Unassembled WGS sequence"/>
</dbReference>
<evidence type="ECO:0000313" key="1">
    <source>
        <dbReference type="EMBL" id="GAA4549437.1"/>
    </source>
</evidence>
<evidence type="ECO:0008006" key="3">
    <source>
        <dbReference type="Google" id="ProtNLM"/>
    </source>
</evidence>
<dbReference type="PROSITE" id="PS51257">
    <property type="entry name" value="PROKAR_LIPOPROTEIN"/>
    <property type="match status" value="1"/>
</dbReference>
<dbReference type="EMBL" id="BAABGT010000049">
    <property type="protein sequence ID" value="GAA4549437.1"/>
    <property type="molecule type" value="Genomic_DNA"/>
</dbReference>
<sequence length="273" mass="28675">MRERGRGQGKGAGTLVLIAFALLAVLASVVSCARGNSDETVVPGLPKYYATADLLTAVSTRRNTDRTAVLRLTGQLDAAGTPAEVVGDGALRVEQGGGVSARFTQTVTVGGRAQSSAMVVRPGGQVFQQVAGVWTRIDEAPTGTTEKQWATVAVNLTDTADPTANLAHFREAALVADAVDDTVAGMPAVRYLVVVDLVRAADQEPDPAVRAALTEQVQRGLTRISSTLWIDAANRPLRSESRQTLPGLGELTVTADYRDWGTPVSIPEPEATT</sequence>
<comment type="caution">
    <text evidence="1">The sequence shown here is derived from an EMBL/GenBank/DDBJ whole genome shotgun (WGS) entry which is preliminary data.</text>
</comment>
<dbReference type="RefSeq" id="WP_345419907.1">
    <property type="nucleotide sequence ID" value="NZ_BAABGT010000049.1"/>
</dbReference>
<accession>A0ABP8RVJ1</accession>
<gene>
    <name evidence="1" type="ORF">GCM10023175_37540</name>
</gene>
<dbReference type="InterPro" id="IPR029046">
    <property type="entry name" value="LolA/LolB/LppX"/>
</dbReference>
<protein>
    <recommendedName>
        <fullName evidence="3">Lipoprotein LprG</fullName>
    </recommendedName>
</protein>
<organism evidence="1 2">
    <name type="scientific">Pseudonocardia xishanensis</name>
    <dbReference type="NCBI Taxonomy" id="630995"/>
    <lineage>
        <taxon>Bacteria</taxon>
        <taxon>Bacillati</taxon>
        <taxon>Actinomycetota</taxon>
        <taxon>Actinomycetes</taxon>
        <taxon>Pseudonocardiales</taxon>
        <taxon>Pseudonocardiaceae</taxon>
        <taxon>Pseudonocardia</taxon>
    </lineage>
</organism>